<dbReference type="PATRIC" id="fig|1702221.3.peg.88"/>
<dbReference type="AlphaFoldDB" id="A0A140DRF2"/>
<feature type="domain" description="SseB protein N-terminal" evidence="1">
    <location>
        <begin position="35"/>
        <end position="159"/>
    </location>
</feature>
<evidence type="ECO:0008006" key="5">
    <source>
        <dbReference type="Google" id="ProtNLM"/>
    </source>
</evidence>
<dbReference type="Proteomes" id="UP000069771">
    <property type="component" value="Chromosome"/>
</dbReference>
<dbReference type="InterPro" id="IPR027945">
    <property type="entry name" value="SseB_C"/>
</dbReference>
<evidence type="ECO:0000313" key="4">
    <source>
        <dbReference type="Proteomes" id="UP000069771"/>
    </source>
</evidence>
<reference evidence="3 4" key="1">
    <citation type="journal article" date="2016" name="Gut Pathog.">
        <title>Whole genome sequencing of "Faecalibaculum rodentium" ALO17, isolated from C57BL/6J laboratory mouse feces.</title>
        <authorList>
            <person name="Lim S."/>
            <person name="Chang D.H."/>
            <person name="Ahn S."/>
            <person name="Kim B.C."/>
        </authorList>
    </citation>
    <scope>NUCLEOTIDE SEQUENCE [LARGE SCALE GENOMIC DNA]</scope>
    <source>
        <strain evidence="3 4">Alo17</strain>
    </source>
</reference>
<organism evidence="3 4">
    <name type="scientific">Faecalibaculum rodentium</name>
    <dbReference type="NCBI Taxonomy" id="1702221"/>
    <lineage>
        <taxon>Bacteria</taxon>
        <taxon>Bacillati</taxon>
        <taxon>Bacillota</taxon>
        <taxon>Erysipelotrichia</taxon>
        <taxon>Erysipelotrichales</taxon>
        <taxon>Erysipelotrichaceae</taxon>
        <taxon>Faecalibaculum</taxon>
    </lineage>
</organism>
<dbReference type="InterPro" id="IPR009839">
    <property type="entry name" value="SseB_N"/>
</dbReference>
<dbReference type="Pfam" id="PF14581">
    <property type="entry name" value="SseB_C"/>
    <property type="match status" value="1"/>
</dbReference>
<keyword evidence="4" id="KW-1185">Reference proteome</keyword>
<feature type="domain" description="SseB protein C-terminal" evidence="2">
    <location>
        <begin position="177"/>
        <end position="277"/>
    </location>
</feature>
<proteinExistence type="predicted"/>
<evidence type="ECO:0000259" key="2">
    <source>
        <dbReference type="Pfam" id="PF14581"/>
    </source>
</evidence>
<dbReference type="Pfam" id="PF07179">
    <property type="entry name" value="SseB"/>
    <property type="match status" value="1"/>
</dbReference>
<evidence type="ECO:0000313" key="3">
    <source>
        <dbReference type="EMBL" id="AMK53229.1"/>
    </source>
</evidence>
<gene>
    <name evidence="3" type="ORF">AALO17_00950</name>
</gene>
<dbReference type="KEGG" id="fro:AALO17_00950"/>
<accession>A0A140DRF2</accession>
<dbReference type="STRING" id="1702221.AALO17_00950"/>
<evidence type="ECO:0000259" key="1">
    <source>
        <dbReference type="Pfam" id="PF07179"/>
    </source>
</evidence>
<name>A0A140DRF2_9FIRM</name>
<protein>
    <recommendedName>
        <fullName evidence="5">SseB protein N-terminal domain-containing protein</fullName>
    </recommendedName>
</protein>
<dbReference type="EMBL" id="CP011391">
    <property type="protein sequence ID" value="AMK53229.1"/>
    <property type="molecule type" value="Genomic_DNA"/>
</dbReference>
<sequence length="280" mass="31579">MPAGKAIRYRQYRPRPLLRQRRRIMDNQTMLDPGLRKALEGLKKHQGQKESAAVAAEMLKGKILAPAVWDKAPAPDGHGQLVFPPDTNISLMVMERQDKKNFFPFFTSKETLEKWSPKAQCLVLTFDQFMPFLKMAGGEVDGVILDPEDLDITLDTSFLQQLEKIRLRGLSANRIVKGDKVTVKDPGEEGKYLGNVLAKTAESMPEVRSIVLKERLMPDNSQHWFIIVDADSEDPVLFSKLSAEGSRLAGGRDMEFMFGSTELGKKIMHDSMPVYTREKA</sequence>